<proteinExistence type="predicted"/>
<reference evidence="1" key="1">
    <citation type="journal article" date="2014" name="Front. Microbiol.">
        <title>High frequency of phylogenetically diverse reductive dehalogenase-homologous genes in deep subseafloor sedimentary metagenomes.</title>
        <authorList>
            <person name="Kawai M."/>
            <person name="Futagami T."/>
            <person name="Toyoda A."/>
            <person name="Takaki Y."/>
            <person name="Nishi S."/>
            <person name="Hori S."/>
            <person name="Arai W."/>
            <person name="Tsubouchi T."/>
            <person name="Morono Y."/>
            <person name="Uchiyama I."/>
            <person name="Ito T."/>
            <person name="Fujiyama A."/>
            <person name="Inagaki F."/>
            <person name="Takami H."/>
        </authorList>
    </citation>
    <scope>NUCLEOTIDE SEQUENCE</scope>
    <source>
        <strain evidence="1">Expedition CK06-06</strain>
    </source>
</reference>
<name>X1QGD2_9ZZZZ</name>
<dbReference type="EMBL" id="BARW01000651">
    <property type="protein sequence ID" value="GAI67283.1"/>
    <property type="molecule type" value="Genomic_DNA"/>
</dbReference>
<organism evidence="1">
    <name type="scientific">marine sediment metagenome</name>
    <dbReference type="NCBI Taxonomy" id="412755"/>
    <lineage>
        <taxon>unclassified sequences</taxon>
        <taxon>metagenomes</taxon>
        <taxon>ecological metagenomes</taxon>
    </lineage>
</organism>
<accession>X1QGD2</accession>
<gene>
    <name evidence="1" type="ORF">S12H4_02595</name>
</gene>
<sequence>MEQPKQEVCQIRIMFPVNNDEEAIAYKKKITALLSEIPEAQIQFSLTNMPPMPNVK</sequence>
<comment type="caution">
    <text evidence="1">The sequence shown here is derived from an EMBL/GenBank/DDBJ whole genome shotgun (WGS) entry which is preliminary data.</text>
</comment>
<dbReference type="AlphaFoldDB" id="X1QGD2"/>
<evidence type="ECO:0000313" key="1">
    <source>
        <dbReference type="EMBL" id="GAI67283.1"/>
    </source>
</evidence>
<protein>
    <submittedName>
        <fullName evidence="1">Uncharacterized protein</fullName>
    </submittedName>
</protein>